<protein>
    <recommendedName>
        <fullName evidence="1">RNA-dependent RNA polymerase</fullName>
        <ecNumber evidence="1">2.7.7.48</ecNumber>
    </recommendedName>
</protein>
<gene>
    <name evidence="4" type="ORF">M422DRAFT_261913</name>
</gene>
<dbReference type="GO" id="GO:0031380">
    <property type="term" value="C:nuclear RNA-directed RNA polymerase complex"/>
    <property type="evidence" value="ECO:0007669"/>
    <property type="project" value="TreeGrafter"/>
</dbReference>
<dbReference type="HOGENOM" id="CLU_522927_0_0_1"/>
<evidence type="ECO:0000313" key="5">
    <source>
        <dbReference type="Proteomes" id="UP000054279"/>
    </source>
</evidence>
<keyword evidence="1" id="KW-0694">RNA-binding</keyword>
<dbReference type="OrthoDB" id="3239996at2759"/>
<feature type="coiled-coil region" evidence="2">
    <location>
        <begin position="319"/>
        <end position="346"/>
    </location>
</feature>
<dbReference type="EC" id="2.7.7.48" evidence="1"/>
<evidence type="ECO:0000313" key="4">
    <source>
        <dbReference type="EMBL" id="KIJ35731.1"/>
    </source>
</evidence>
<comment type="similarity">
    <text evidence="1">Belongs to the RdRP family.</text>
</comment>
<keyword evidence="5" id="KW-1185">Reference proteome</keyword>
<dbReference type="GO" id="GO:0030422">
    <property type="term" value="P:siRNA processing"/>
    <property type="evidence" value="ECO:0007669"/>
    <property type="project" value="TreeGrafter"/>
</dbReference>
<proteinExistence type="inferred from homology"/>
<dbReference type="PANTHER" id="PTHR23079">
    <property type="entry name" value="RNA-DEPENDENT RNA POLYMERASE"/>
    <property type="match status" value="1"/>
</dbReference>
<dbReference type="PANTHER" id="PTHR23079:SF55">
    <property type="entry name" value="RNA-DIRECTED RNA POLYMERASE"/>
    <property type="match status" value="1"/>
</dbReference>
<evidence type="ECO:0000256" key="1">
    <source>
        <dbReference type="RuleBase" id="RU363098"/>
    </source>
</evidence>
<dbReference type="InterPro" id="IPR007855">
    <property type="entry name" value="RDRP"/>
</dbReference>
<dbReference type="Proteomes" id="UP000054279">
    <property type="component" value="Unassembled WGS sequence"/>
</dbReference>
<dbReference type="InterPro" id="IPR057596">
    <property type="entry name" value="RDRP_core"/>
</dbReference>
<name>A0A0C9VE89_SPHS4</name>
<organism evidence="4 5">
    <name type="scientific">Sphaerobolus stellatus (strain SS14)</name>
    <dbReference type="NCBI Taxonomy" id="990650"/>
    <lineage>
        <taxon>Eukaryota</taxon>
        <taxon>Fungi</taxon>
        <taxon>Dikarya</taxon>
        <taxon>Basidiomycota</taxon>
        <taxon>Agaricomycotina</taxon>
        <taxon>Agaricomycetes</taxon>
        <taxon>Phallomycetidae</taxon>
        <taxon>Geastrales</taxon>
        <taxon>Sphaerobolaceae</taxon>
        <taxon>Sphaerobolus</taxon>
    </lineage>
</organism>
<keyword evidence="1" id="KW-0696">RNA-directed RNA polymerase</keyword>
<dbReference type="GO" id="GO:0003968">
    <property type="term" value="F:RNA-directed RNA polymerase activity"/>
    <property type="evidence" value="ECO:0007669"/>
    <property type="project" value="UniProtKB-KW"/>
</dbReference>
<sequence length="521" mass="59560">MLNQKCGTGFLTLPTKQLGTHFLNFIHQRRVNIKVKSHILRLTPSVTAPRSTLICILKEVPFQDPDIAQAKEELKKALVHSVPLASLQIGIFLPQPAKTGLPGIIFSPEWEGSYSDRGDGGLLFEFPHKLLRICIGDYTDIIVQNVIITFVNLKKVYMGWELGCASTAPAFELEGIYRTTTGKREDNENIRQRVSYFTEGHQRIAPYAHQIRLELKDGEESLELFVDMCRQAELPEPVWLRSGRVDVQRLNVFSSKNLNKIERWLKTLPWLIAFQCEALLRNLRLNALQLLSLEPRIIQLTKTRDVTTARDILRHFHTVLRSKAKAESLEKAFERAVQEHEVLRINDTHRSTTAFFEAHHVSFTPTAMRLEGLYIYQSNRVVLRQYLDYQDYFILDGASFVRERVGTILHHGFEVAGRRFEFLGYSQSQLRSHSIFAVSPFYHPREGLVTADSIRAEVGIFDDILHFPALYAARVSQAFSGTEDSITLTADQWDEMEDTKKNGRYFTDGVGTISPDLAELI</sequence>
<keyword evidence="2" id="KW-0175">Coiled coil</keyword>
<dbReference type="AlphaFoldDB" id="A0A0C9VE89"/>
<dbReference type="EMBL" id="KN837185">
    <property type="protein sequence ID" value="KIJ35731.1"/>
    <property type="molecule type" value="Genomic_DNA"/>
</dbReference>
<keyword evidence="1" id="KW-0808">Transferase</keyword>
<reference evidence="4 5" key="1">
    <citation type="submission" date="2014-06" db="EMBL/GenBank/DDBJ databases">
        <title>Evolutionary Origins and Diversification of the Mycorrhizal Mutualists.</title>
        <authorList>
            <consortium name="DOE Joint Genome Institute"/>
            <consortium name="Mycorrhizal Genomics Consortium"/>
            <person name="Kohler A."/>
            <person name="Kuo A."/>
            <person name="Nagy L.G."/>
            <person name="Floudas D."/>
            <person name="Copeland A."/>
            <person name="Barry K.W."/>
            <person name="Cichocki N."/>
            <person name="Veneault-Fourrey C."/>
            <person name="LaButti K."/>
            <person name="Lindquist E.A."/>
            <person name="Lipzen A."/>
            <person name="Lundell T."/>
            <person name="Morin E."/>
            <person name="Murat C."/>
            <person name="Riley R."/>
            <person name="Ohm R."/>
            <person name="Sun H."/>
            <person name="Tunlid A."/>
            <person name="Henrissat B."/>
            <person name="Grigoriev I.V."/>
            <person name="Hibbett D.S."/>
            <person name="Martin F."/>
        </authorList>
    </citation>
    <scope>NUCLEOTIDE SEQUENCE [LARGE SCALE GENOMIC DNA]</scope>
    <source>
        <strain evidence="4 5">SS14</strain>
    </source>
</reference>
<accession>A0A0C9VE89</accession>
<evidence type="ECO:0000259" key="3">
    <source>
        <dbReference type="Pfam" id="PF05183"/>
    </source>
</evidence>
<feature type="domain" description="RDRP core" evidence="3">
    <location>
        <begin position="363"/>
        <end position="521"/>
    </location>
</feature>
<comment type="catalytic activity">
    <reaction evidence="1">
        <text>RNA(n) + a ribonucleoside 5'-triphosphate = RNA(n+1) + diphosphate</text>
        <dbReference type="Rhea" id="RHEA:21248"/>
        <dbReference type="Rhea" id="RHEA-COMP:14527"/>
        <dbReference type="Rhea" id="RHEA-COMP:17342"/>
        <dbReference type="ChEBI" id="CHEBI:33019"/>
        <dbReference type="ChEBI" id="CHEBI:61557"/>
        <dbReference type="ChEBI" id="CHEBI:140395"/>
        <dbReference type="EC" id="2.7.7.48"/>
    </reaction>
</comment>
<dbReference type="GO" id="GO:0003723">
    <property type="term" value="F:RNA binding"/>
    <property type="evidence" value="ECO:0007669"/>
    <property type="project" value="UniProtKB-KW"/>
</dbReference>
<evidence type="ECO:0000256" key="2">
    <source>
        <dbReference type="SAM" id="Coils"/>
    </source>
</evidence>
<keyword evidence="1" id="KW-0548">Nucleotidyltransferase</keyword>
<dbReference type="Pfam" id="PF05183">
    <property type="entry name" value="RdRP"/>
    <property type="match status" value="1"/>
</dbReference>